<proteinExistence type="predicted"/>
<dbReference type="Proteomes" id="UP000717515">
    <property type="component" value="Unassembled WGS sequence"/>
</dbReference>
<evidence type="ECO:0000259" key="4">
    <source>
        <dbReference type="PROSITE" id="PS50054"/>
    </source>
</evidence>
<dbReference type="GO" id="GO:0033260">
    <property type="term" value="P:nuclear DNA replication"/>
    <property type="evidence" value="ECO:0007669"/>
    <property type="project" value="TreeGrafter"/>
</dbReference>
<feature type="region of interest" description="Disordered" evidence="3">
    <location>
        <begin position="769"/>
        <end position="808"/>
    </location>
</feature>
<evidence type="ECO:0008006" key="8">
    <source>
        <dbReference type="Google" id="ProtNLM"/>
    </source>
</evidence>
<feature type="compositionally biased region" description="Low complexity" evidence="3">
    <location>
        <begin position="772"/>
        <end position="784"/>
    </location>
</feature>
<dbReference type="GO" id="GO:0005634">
    <property type="term" value="C:nucleus"/>
    <property type="evidence" value="ECO:0007669"/>
    <property type="project" value="GOC"/>
</dbReference>
<dbReference type="PANTHER" id="PTHR47550:SF1">
    <property type="entry name" value="DUAL SPECIFICITY PROTEIN PHOSPHATASE PPS1"/>
    <property type="match status" value="1"/>
</dbReference>
<feature type="region of interest" description="Disordered" evidence="3">
    <location>
        <begin position="723"/>
        <end position="751"/>
    </location>
</feature>
<keyword evidence="2" id="KW-0904">Protein phosphatase</keyword>
<feature type="region of interest" description="Disordered" evidence="3">
    <location>
        <begin position="245"/>
        <end position="276"/>
    </location>
</feature>
<dbReference type="SMART" id="SM00195">
    <property type="entry name" value="DSPc"/>
    <property type="match status" value="1"/>
</dbReference>
<sequence length="1066" mass="116266">MVATAIPLEGQPGISTAAPFPSAPTGADSASPASPTVLSYPLINTQPPIRAINADQLFQLHQRFIATPLPSEAMFPWLHGVDGSSSPQNYFFGLEPYPFSGLAMEPDPPGDHANPRLPLPEHRGLMLIHASDLDTGRLVGSVSPSEILQRTTVEAQSAALSSVTNNHPTAEVYTNTNYDINNHPQMLHQYSAAAVSACASTCAHEQQQPDHAQEQHPLTDATSSEWADISDDSVGSSSLSSSSLSSTISSSFNHPTSHSNAVNNNSDSHHPYSNTHARGGLQASFIHSLSEGINIRNFKIQVPRYALLSDIVIYAKEGEQDLNLLQLAKLISVAQDEVWQTMRELHPQQVTIESRRQTLVLIDTFAAFEAKYPEMVSISGTGKVGKNKVDFWEQEREQMSLLTRASEIAPGIWLGNNLDVPLTNTGANSLATPVSPGSSFSSYFFSPLASIPNTLDQEKSSAIPNTPPPDESEYPPLTPPSFNDHSNFQPSICVECRSGANFPTTPTLNRIRNNVHASPAPLSAKEIFHLECLGTLAAGISPDMFPPSTSSLSSFARPSHVDVQSTHAMRRATAAELVRGPSQVSNATLQSHISHLLNMAFFIQSVISPHKPTSSPTQQQHQVLIHCVDGYTETALLALCVVMIHYELSLAEAYVKLQTELGRSFFVYPNDAIVMLEVESQVWRRILLERTERDASAKLRAAAIRATVSGSVEVGSTTTVTSTAISAVPSTSEEAQDGMSSSTPTSGVSSLSSSMSSYSSTFFASLLNMSNQPSQDQPSEQPQPMDEDGNPIPSSFSATSSNDTDTTMVTTTAMTTTTTMMEGIEPMPDRDQELAIQRPFVQAGHEDKFGWFYHPEFEGSFPSRILPFLYLGNLAHASNPGLLKSLGIRYVLSVGEEAHGLLDAELLSVNNECNNNNSSNKDVVKGKNTGNSNNNNNNNNTGFMVKLVDDMFDNGVDSLWKHIENCVDFVDEARRSNSRVLIHCRVGVSRSATIVIAYLMAHYHLSLVDAYLMVRARRLSVIIQPNLLFMYELLQWEQRLRGQFDPMGWPGIAREVHNLNMFYIGN</sequence>
<accession>A0A9P8AA54</accession>
<feature type="region of interest" description="Disordered" evidence="3">
    <location>
        <begin position="9"/>
        <end position="34"/>
    </location>
</feature>
<reference evidence="6" key="1">
    <citation type="submission" date="2021-07" db="EMBL/GenBank/DDBJ databases">
        <title>Draft genome of Mortierella alpina, strain LL118, isolated from an aspen leaf litter sample.</title>
        <authorList>
            <person name="Yang S."/>
            <person name="Vinatzer B.A."/>
        </authorList>
    </citation>
    <scope>NUCLEOTIDE SEQUENCE</scope>
    <source>
        <strain evidence="6">LL118</strain>
    </source>
</reference>
<feature type="compositionally biased region" description="Low complexity" evidence="3">
    <location>
        <begin position="740"/>
        <end position="751"/>
    </location>
</feature>
<dbReference type="InterPro" id="IPR000387">
    <property type="entry name" value="Tyr_Pase_dom"/>
</dbReference>
<dbReference type="PROSITE" id="PS50054">
    <property type="entry name" value="TYR_PHOSPHATASE_DUAL"/>
    <property type="match status" value="1"/>
</dbReference>
<dbReference type="PANTHER" id="PTHR47550">
    <property type="entry name" value="DUAL SPECIFICITY PROTEIN PHOSPHATASE PPS1"/>
    <property type="match status" value="1"/>
</dbReference>
<feature type="domain" description="Tyrosine specific protein phosphatases" evidence="5">
    <location>
        <begin position="961"/>
        <end position="1029"/>
    </location>
</feature>
<evidence type="ECO:0000313" key="7">
    <source>
        <dbReference type="Proteomes" id="UP000717515"/>
    </source>
</evidence>
<organism evidence="6 7">
    <name type="scientific">Mortierella alpina</name>
    <name type="common">Oleaginous fungus</name>
    <name type="synonym">Mortierella renispora</name>
    <dbReference type="NCBI Taxonomy" id="64518"/>
    <lineage>
        <taxon>Eukaryota</taxon>
        <taxon>Fungi</taxon>
        <taxon>Fungi incertae sedis</taxon>
        <taxon>Mucoromycota</taxon>
        <taxon>Mortierellomycotina</taxon>
        <taxon>Mortierellomycetes</taxon>
        <taxon>Mortierellales</taxon>
        <taxon>Mortierellaceae</taxon>
        <taxon>Mortierella</taxon>
    </lineage>
</organism>
<feature type="region of interest" description="Disordered" evidence="3">
    <location>
        <begin position="457"/>
        <end position="479"/>
    </location>
</feature>
<name>A0A9P8AA54_MORAP</name>
<feature type="compositionally biased region" description="Polar residues" evidence="3">
    <location>
        <begin position="792"/>
        <end position="803"/>
    </location>
</feature>
<dbReference type="InterPro" id="IPR000340">
    <property type="entry name" value="Dual-sp_phosphatase_cat-dom"/>
</dbReference>
<feature type="compositionally biased region" description="Polar residues" evidence="3">
    <location>
        <begin position="252"/>
        <end position="276"/>
    </location>
</feature>
<gene>
    <name evidence="6" type="ORF">KVV02_002900</name>
</gene>
<feature type="compositionally biased region" description="Low complexity" evidence="3">
    <location>
        <begin position="723"/>
        <end position="732"/>
    </location>
</feature>
<dbReference type="InterPro" id="IPR053239">
    <property type="entry name" value="Dual_spec_PTase"/>
</dbReference>
<dbReference type="AlphaFoldDB" id="A0A9P8AA54"/>
<dbReference type="Gene3D" id="3.90.190.10">
    <property type="entry name" value="Protein tyrosine phosphatase superfamily"/>
    <property type="match status" value="2"/>
</dbReference>
<dbReference type="Pfam" id="PF00782">
    <property type="entry name" value="DSPc"/>
    <property type="match status" value="1"/>
</dbReference>
<dbReference type="InterPro" id="IPR016130">
    <property type="entry name" value="Tyr_Pase_AS"/>
</dbReference>
<dbReference type="InterPro" id="IPR029021">
    <property type="entry name" value="Prot-tyrosine_phosphatase-like"/>
</dbReference>
<evidence type="ECO:0000256" key="2">
    <source>
        <dbReference type="ARBA" id="ARBA00022912"/>
    </source>
</evidence>
<dbReference type="PROSITE" id="PS00383">
    <property type="entry name" value="TYR_PHOSPHATASE_1"/>
    <property type="match status" value="1"/>
</dbReference>
<comment type="caution">
    <text evidence="6">The sequence shown here is derived from an EMBL/GenBank/DDBJ whole genome shotgun (WGS) entry which is preliminary data.</text>
</comment>
<evidence type="ECO:0000256" key="1">
    <source>
        <dbReference type="ARBA" id="ARBA00022801"/>
    </source>
</evidence>
<evidence type="ECO:0000313" key="6">
    <source>
        <dbReference type="EMBL" id="KAG9326704.1"/>
    </source>
</evidence>
<feature type="region of interest" description="Disordered" evidence="3">
    <location>
        <begin position="917"/>
        <end position="939"/>
    </location>
</feature>
<dbReference type="PROSITE" id="PS50056">
    <property type="entry name" value="TYR_PHOSPHATASE_2"/>
    <property type="match status" value="1"/>
</dbReference>
<dbReference type="GO" id="GO:0008138">
    <property type="term" value="F:protein tyrosine/serine/threonine phosphatase activity"/>
    <property type="evidence" value="ECO:0007669"/>
    <property type="project" value="TreeGrafter"/>
</dbReference>
<dbReference type="EMBL" id="JAIFTL010000015">
    <property type="protein sequence ID" value="KAG9326704.1"/>
    <property type="molecule type" value="Genomic_DNA"/>
</dbReference>
<evidence type="ECO:0000256" key="3">
    <source>
        <dbReference type="SAM" id="MobiDB-lite"/>
    </source>
</evidence>
<feature type="domain" description="Tyrosine-protein phosphatase" evidence="4">
    <location>
        <begin position="861"/>
        <end position="1042"/>
    </location>
</feature>
<keyword evidence="1" id="KW-0378">Hydrolase</keyword>
<evidence type="ECO:0000259" key="5">
    <source>
        <dbReference type="PROSITE" id="PS50056"/>
    </source>
</evidence>
<protein>
    <recommendedName>
        <fullName evidence="8">Protein-tyrosine-phosphatase</fullName>
    </recommendedName>
</protein>
<dbReference type="InterPro" id="IPR020422">
    <property type="entry name" value="TYR_PHOSPHATASE_DUAL_dom"/>
</dbReference>
<dbReference type="SUPFAM" id="SSF52799">
    <property type="entry name" value="(Phosphotyrosine protein) phosphatases II"/>
    <property type="match status" value="2"/>
</dbReference>